<feature type="compositionally biased region" description="Polar residues" evidence="1">
    <location>
        <begin position="125"/>
        <end position="144"/>
    </location>
</feature>
<feature type="compositionally biased region" description="Pro residues" evidence="1">
    <location>
        <begin position="251"/>
        <end position="265"/>
    </location>
</feature>
<feature type="compositionally biased region" description="Low complexity" evidence="1">
    <location>
        <begin position="183"/>
        <end position="202"/>
    </location>
</feature>
<feature type="region of interest" description="Disordered" evidence="1">
    <location>
        <begin position="109"/>
        <end position="227"/>
    </location>
</feature>
<dbReference type="OrthoDB" id="2437396at2759"/>
<feature type="compositionally biased region" description="Low complexity" evidence="1">
    <location>
        <begin position="426"/>
        <end position="461"/>
    </location>
</feature>
<accession>A0A197JFS6</accession>
<feature type="region of interest" description="Disordered" evidence="1">
    <location>
        <begin position="245"/>
        <end position="277"/>
    </location>
</feature>
<keyword evidence="3" id="KW-1185">Reference proteome</keyword>
<feature type="region of interest" description="Disordered" evidence="1">
    <location>
        <begin position="404"/>
        <end position="470"/>
    </location>
</feature>
<name>A0A197JFS6_9FUNG</name>
<feature type="compositionally biased region" description="Polar residues" evidence="1">
    <location>
        <begin position="217"/>
        <end position="227"/>
    </location>
</feature>
<evidence type="ECO:0000313" key="2">
    <source>
        <dbReference type="EMBL" id="OAQ23853.1"/>
    </source>
</evidence>
<reference evidence="2 3" key="1">
    <citation type="submission" date="2016-05" db="EMBL/GenBank/DDBJ databases">
        <title>Genome sequencing reveals origins of a unique bacterial endosymbiosis in the earliest lineages of terrestrial Fungi.</title>
        <authorList>
            <consortium name="DOE Joint Genome Institute"/>
            <person name="Uehling J."/>
            <person name="Gryganskyi A."/>
            <person name="Hameed K."/>
            <person name="Tschaplinski T."/>
            <person name="Misztal P."/>
            <person name="Wu S."/>
            <person name="Desiro A."/>
            <person name="Vande Pol N."/>
            <person name="Du Z.-Y."/>
            <person name="Zienkiewicz A."/>
            <person name="Zienkiewicz K."/>
            <person name="Morin E."/>
            <person name="Tisserant E."/>
            <person name="Splivallo R."/>
            <person name="Hainaut M."/>
            <person name="Henrissat B."/>
            <person name="Ohm R."/>
            <person name="Kuo A."/>
            <person name="Yan J."/>
            <person name="Lipzen A."/>
            <person name="Nolan M."/>
            <person name="Labutti K."/>
            <person name="Barry K."/>
            <person name="Goldstein A."/>
            <person name="Labbe J."/>
            <person name="Schadt C."/>
            <person name="Tuskan G."/>
            <person name="Grigoriev I."/>
            <person name="Martin F."/>
            <person name="Vilgalys R."/>
            <person name="Bonito G."/>
        </authorList>
    </citation>
    <scope>NUCLEOTIDE SEQUENCE [LARGE SCALE GENOMIC DNA]</scope>
    <source>
        <strain evidence="2 3">AG-77</strain>
    </source>
</reference>
<gene>
    <name evidence="2" type="ORF">K457DRAFT_142388</name>
</gene>
<feature type="region of interest" description="Disordered" evidence="1">
    <location>
        <begin position="1"/>
        <end position="95"/>
    </location>
</feature>
<proteinExistence type="predicted"/>
<sequence>MAYKSQNSQHQGLQQQEEAPPPPYTYTPPGAETGAATQSRQLQFPPTMSGGPVSANPVPHCGGGVAPPPPLPPRTSRTPRAPQFRGTVGAPQMYGEGVVDMSGKEYDAIPDSYFARPTGPRAPQLITQEENESGQGKQQEQQPVASGAGMVAGILEKNDIQSYYQPPSFPDKNGEKPLQDVKQPIQEQQQQQQPDPYYQSQQHSAPVVYRPPAAPQFSPQLDQHQQLHSISSVVNSVSSPAMGYAETPKMYHPPPTTSYPPPASAPSPALSQYPPPSTAPMFSPATVVRPLPAVPLHHSGSVSMPVPMPMPEPSKLPMSPSAPEHITVAPTPILPPAGVPAPTPALAPACIPQPIAATPGGPGLVTSFKCKECGGLLDSEFAVCTRLHTPLTAYAAPQIGYSTRPDFHLDGQHPIPPVPQHHHQQHGYYPQPQQPQQHHGYYPQPQQQHHQPHTAYPQQQPLYGGYAHHYPQPTVTTAVAAHPSNNHGTDGAYYKNPLTNGLMKLFGGSSQSYGTNHQIVSPLPVAPPVQPVHHHMPGPQGQAGAYIPLAGPPLPQPQHHHQPYYQQQQQYPPAPYPSDHHHGMMSPVVGFQQPPYAMPGGGKDGYGVAGAGLMRSATSTQPPST</sequence>
<feature type="compositionally biased region" description="Low complexity" evidence="1">
    <location>
        <begin position="1"/>
        <end position="18"/>
    </location>
</feature>
<feature type="compositionally biased region" description="Polar residues" evidence="1">
    <location>
        <begin position="35"/>
        <end position="46"/>
    </location>
</feature>
<feature type="region of interest" description="Disordered" evidence="1">
    <location>
        <begin position="554"/>
        <end position="582"/>
    </location>
</feature>
<dbReference type="EMBL" id="KV442107">
    <property type="protein sequence ID" value="OAQ23853.1"/>
    <property type="molecule type" value="Genomic_DNA"/>
</dbReference>
<evidence type="ECO:0000256" key="1">
    <source>
        <dbReference type="SAM" id="MobiDB-lite"/>
    </source>
</evidence>
<dbReference type="Proteomes" id="UP000078512">
    <property type="component" value="Unassembled WGS sequence"/>
</dbReference>
<evidence type="ECO:0000313" key="3">
    <source>
        <dbReference type="Proteomes" id="UP000078512"/>
    </source>
</evidence>
<organism evidence="2 3">
    <name type="scientific">Linnemannia elongata AG-77</name>
    <dbReference type="NCBI Taxonomy" id="1314771"/>
    <lineage>
        <taxon>Eukaryota</taxon>
        <taxon>Fungi</taxon>
        <taxon>Fungi incertae sedis</taxon>
        <taxon>Mucoromycota</taxon>
        <taxon>Mortierellomycotina</taxon>
        <taxon>Mortierellomycetes</taxon>
        <taxon>Mortierellales</taxon>
        <taxon>Mortierellaceae</taxon>
        <taxon>Linnemannia</taxon>
    </lineage>
</organism>
<dbReference type="AlphaFoldDB" id="A0A197JFS6"/>
<protein>
    <submittedName>
        <fullName evidence="2">Uncharacterized protein</fullName>
    </submittedName>
</protein>